<dbReference type="InterPro" id="IPR015190">
    <property type="entry name" value="Elong_fac_SelB-wing-hlx_typ-2"/>
</dbReference>
<dbReference type="InterPro" id="IPR000795">
    <property type="entry name" value="T_Tr_GTP-bd_dom"/>
</dbReference>
<dbReference type="GO" id="GO:0001514">
    <property type="term" value="P:selenocysteine incorporation"/>
    <property type="evidence" value="ECO:0007669"/>
    <property type="project" value="InterPro"/>
</dbReference>
<dbReference type="InterPro" id="IPR009000">
    <property type="entry name" value="Transl_B-barrel_sf"/>
</dbReference>
<dbReference type="SUPFAM" id="SSF46785">
    <property type="entry name" value="Winged helix' DNA-binding domain"/>
    <property type="match status" value="2"/>
</dbReference>
<sequence length="628" mass="68726">MYVVGTAGHVDHGKSTLVKALTGIDPDRLEEEKRREMTIDLGFAWLKLPSGNEISIVDVPGHERFIKNMLAGVGGFDAALLVIAADEGIMPQTEEHLAILNLLQVERGLVALTKRDMVDEEWLELVTDEVKAKLAGSVLANAPIVPVSARTGQGLKELVAILEEILQNTTLRPDIGKPRLPIDRVFSVTGFGTVVTGTLIEGSLRVGQEVELMPGNLKSRVRGLQMHKTKAEIAAPGNRVAVNLTGLEVSDLQRGMVLTVPGWLHATDLVDVRLHLLPDSPVEITQNSRFDFFSGAVEATAGITILDKEKILPGEEGLLQLRLSEPLALAKNDRFILRLPSPSQTVGGGIVIDPQPRRHKRFQAQVIQTLQTLEKGTPAEVLLQTLNSDSGLPRDLKALSEATKLPSPILQEALEQLVAQNSTLILGDAFYTGLAAWQRIADKSVALLRQFHAQFPLKRGMGREELKSKLAIGSPKIFNLLLARLLSEQVLIESEGKGGGGMALSLPGFAVQFNPAQQKQVDTLLAAFRQNPYSPPSISELGTDLNIVAALVDDGRIKKVSDSLYFINEAYETMVSLILKRLDEQGKITLAEVRDMFGNSRKYVQSLLEHLDEIKLTQRVGDERVRRK</sequence>
<dbReference type="AlphaFoldDB" id="A0A8T7M2T7"/>
<dbReference type="PANTHER" id="PTHR43721">
    <property type="entry name" value="ELONGATION FACTOR TU-RELATED"/>
    <property type="match status" value="1"/>
</dbReference>
<dbReference type="RefSeq" id="WP_341468670.1">
    <property type="nucleotide sequence ID" value="NZ_CP128399.1"/>
</dbReference>
<evidence type="ECO:0000259" key="9">
    <source>
        <dbReference type="PROSITE" id="PS51722"/>
    </source>
</evidence>
<dbReference type="Gene3D" id="1.10.10.2770">
    <property type="match status" value="1"/>
</dbReference>
<dbReference type="GO" id="GO:0005525">
    <property type="term" value="F:GTP binding"/>
    <property type="evidence" value="ECO:0007669"/>
    <property type="project" value="UniProtKB-KW"/>
</dbReference>
<dbReference type="InterPro" id="IPR004161">
    <property type="entry name" value="EFTu-like_2"/>
</dbReference>
<gene>
    <name evidence="10" type="primary">selB</name>
    <name evidence="10" type="ORF">HXX08_03365</name>
    <name evidence="11" type="ORF">OZ401_000021</name>
</gene>
<dbReference type="NCBIfam" id="TIGR00231">
    <property type="entry name" value="small_GTP"/>
    <property type="match status" value="1"/>
</dbReference>
<dbReference type="PRINTS" id="PR00315">
    <property type="entry name" value="ELONGATNFCT"/>
</dbReference>
<keyword evidence="13" id="KW-1185">Reference proteome</keyword>
<dbReference type="Proteomes" id="UP001431572">
    <property type="component" value="Chromosome 1"/>
</dbReference>
<dbReference type="NCBIfam" id="TIGR00475">
    <property type="entry name" value="selB"/>
    <property type="match status" value="1"/>
</dbReference>
<dbReference type="GO" id="GO:0003746">
    <property type="term" value="F:translation elongation factor activity"/>
    <property type="evidence" value="ECO:0007669"/>
    <property type="project" value="UniProtKB-KW"/>
</dbReference>
<dbReference type="InterPro" id="IPR027417">
    <property type="entry name" value="P-loop_NTPase"/>
</dbReference>
<evidence type="ECO:0000313" key="12">
    <source>
        <dbReference type="Proteomes" id="UP000521676"/>
    </source>
</evidence>
<comment type="function">
    <text evidence="7">Translation factor necessary for the incorporation of selenocysteine into proteins. It probably replaces EF-Tu for the insertion of selenocysteine directed by the UGA codon. SelB binds GTP and GDP.</text>
</comment>
<evidence type="ECO:0000313" key="13">
    <source>
        <dbReference type="Proteomes" id="UP001431572"/>
    </source>
</evidence>
<evidence type="ECO:0000256" key="2">
    <source>
        <dbReference type="ARBA" id="ARBA00015953"/>
    </source>
</evidence>
<dbReference type="SUPFAM" id="SSF50447">
    <property type="entry name" value="Translation proteins"/>
    <property type="match status" value="1"/>
</dbReference>
<proteinExistence type="predicted"/>
<dbReference type="InterPro" id="IPR004535">
    <property type="entry name" value="Transl_elong_SelB"/>
</dbReference>
<evidence type="ECO:0000256" key="6">
    <source>
        <dbReference type="ARBA" id="ARBA00023134"/>
    </source>
</evidence>
<dbReference type="CDD" id="cd15491">
    <property type="entry name" value="selB_III"/>
    <property type="match status" value="1"/>
</dbReference>
<keyword evidence="10" id="KW-0251">Elongation factor</keyword>
<dbReference type="PROSITE" id="PS51722">
    <property type="entry name" value="G_TR_2"/>
    <property type="match status" value="1"/>
</dbReference>
<evidence type="ECO:0000313" key="10">
    <source>
        <dbReference type="EMBL" id="NWJ44895.1"/>
    </source>
</evidence>
<evidence type="ECO:0000256" key="8">
    <source>
        <dbReference type="ARBA" id="ARBA00031615"/>
    </source>
</evidence>
<dbReference type="PANTHER" id="PTHR43721:SF22">
    <property type="entry name" value="ELONGATION FACTOR TU, MITOCHONDRIAL"/>
    <property type="match status" value="1"/>
</dbReference>
<dbReference type="Pfam" id="PF09107">
    <property type="entry name" value="WHD_3rd_SelB"/>
    <property type="match status" value="1"/>
</dbReference>
<evidence type="ECO:0000313" key="11">
    <source>
        <dbReference type="EMBL" id="WJW66776.1"/>
    </source>
</evidence>
<dbReference type="Gene3D" id="3.40.50.300">
    <property type="entry name" value="P-loop containing nucleotide triphosphate hydrolases"/>
    <property type="match status" value="1"/>
</dbReference>
<evidence type="ECO:0000256" key="1">
    <source>
        <dbReference type="ARBA" id="ARBA00004496"/>
    </source>
</evidence>
<keyword evidence="4" id="KW-0547">Nucleotide-binding</keyword>
<dbReference type="EMBL" id="CP128399">
    <property type="protein sequence ID" value="WJW66776.1"/>
    <property type="molecule type" value="Genomic_DNA"/>
</dbReference>
<dbReference type="GO" id="GO:0005829">
    <property type="term" value="C:cytosol"/>
    <property type="evidence" value="ECO:0007669"/>
    <property type="project" value="TreeGrafter"/>
</dbReference>
<dbReference type="Pfam" id="PF03144">
    <property type="entry name" value="GTP_EFTU_D2"/>
    <property type="match status" value="1"/>
</dbReference>
<dbReference type="InterPro" id="IPR009001">
    <property type="entry name" value="Transl_elong_EF1A/Init_IF2_C"/>
</dbReference>
<dbReference type="Pfam" id="PF00009">
    <property type="entry name" value="GTP_EFTU"/>
    <property type="match status" value="1"/>
</dbReference>
<evidence type="ECO:0000256" key="4">
    <source>
        <dbReference type="ARBA" id="ARBA00022741"/>
    </source>
</evidence>
<dbReference type="Pfam" id="PF25461">
    <property type="entry name" value="Beta-barrel_SelB"/>
    <property type="match status" value="1"/>
</dbReference>
<dbReference type="InterPro" id="IPR057335">
    <property type="entry name" value="Beta-barrel_SelB"/>
</dbReference>
<evidence type="ECO:0000256" key="3">
    <source>
        <dbReference type="ARBA" id="ARBA00022490"/>
    </source>
</evidence>
<organism evidence="10 12">
    <name type="scientific">Candidatus Chlorohelix allophototropha</name>
    <dbReference type="NCBI Taxonomy" id="3003348"/>
    <lineage>
        <taxon>Bacteria</taxon>
        <taxon>Bacillati</taxon>
        <taxon>Chloroflexota</taxon>
        <taxon>Chloroflexia</taxon>
        <taxon>Candidatus Chloroheliales</taxon>
        <taxon>Candidatus Chloroheliaceae</taxon>
        <taxon>Candidatus Chlorohelix</taxon>
    </lineage>
</organism>
<dbReference type="InterPro" id="IPR036390">
    <property type="entry name" value="WH_DNA-bd_sf"/>
</dbReference>
<reference evidence="11" key="2">
    <citation type="journal article" date="2024" name="Nature">
        <title>Anoxygenic phototroph of the Chloroflexota uses a type I reaction centre.</title>
        <authorList>
            <person name="Tsuji J.M."/>
            <person name="Shaw N.A."/>
            <person name="Nagashima S."/>
            <person name="Venkiteswaran J.J."/>
            <person name="Schiff S.L."/>
            <person name="Watanabe T."/>
            <person name="Fukui M."/>
            <person name="Hanada S."/>
            <person name="Tank M."/>
            <person name="Neufeld J.D."/>
        </authorList>
    </citation>
    <scope>NUCLEOTIDE SEQUENCE</scope>
    <source>
        <strain evidence="11">L227-S17</strain>
    </source>
</reference>
<dbReference type="GO" id="GO:0003924">
    <property type="term" value="F:GTPase activity"/>
    <property type="evidence" value="ECO:0007669"/>
    <property type="project" value="InterPro"/>
</dbReference>
<dbReference type="EMBL" id="JACATZ010000001">
    <property type="protein sequence ID" value="NWJ44895.1"/>
    <property type="molecule type" value="Genomic_DNA"/>
</dbReference>
<dbReference type="Gene3D" id="2.40.30.10">
    <property type="entry name" value="Translation factors"/>
    <property type="match status" value="2"/>
</dbReference>
<dbReference type="GO" id="GO:0003723">
    <property type="term" value="F:RNA binding"/>
    <property type="evidence" value="ECO:0007669"/>
    <property type="project" value="InterPro"/>
</dbReference>
<protein>
    <recommendedName>
        <fullName evidence="2">Selenocysteine-specific elongation factor</fullName>
    </recommendedName>
    <alternativeName>
        <fullName evidence="8">SelB translation factor</fullName>
    </alternativeName>
</protein>
<keyword evidence="6" id="KW-0342">GTP-binding</keyword>
<name>A0A8T7M2T7_9CHLR</name>
<dbReference type="InterPro" id="IPR036388">
    <property type="entry name" value="WH-like_DNA-bd_sf"/>
</dbReference>
<reference evidence="10 12" key="1">
    <citation type="submission" date="2020-06" db="EMBL/GenBank/DDBJ databases">
        <title>Anoxygenic phototrophic Chloroflexota member uses a Type I reaction center.</title>
        <authorList>
            <person name="Tsuji J.M."/>
            <person name="Shaw N.A."/>
            <person name="Nagashima S."/>
            <person name="Venkiteswaran J."/>
            <person name="Schiff S.L."/>
            <person name="Hanada S."/>
            <person name="Tank M."/>
            <person name="Neufeld J.D."/>
        </authorList>
    </citation>
    <scope>NUCLEOTIDE SEQUENCE [LARGE SCALE GENOMIC DNA]</scope>
    <source>
        <strain evidence="10">L227-S17</strain>
    </source>
</reference>
<dbReference type="Gene3D" id="1.10.10.10">
    <property type="entry name" value="Winged helix-like DNA-binding domain superfamily/Winged helix DNA-binding domain"/>
    <property type="match status" value="1"/>
</dbReference>
<evidence type="ECO:0000256" key="7">
    <source>
        <dbReference type="ARBA" id="ARBA00025526"/>
    </source>
</evidence>
<keyword evidence="3" id="KW-0963">Cytoplasm</keyword>
<dbReference type="InterPro" id="IPR005225">
    <property type="entry name" value="Small_GTP-bd"/>
</dbReference>
<comment type="subcellular location">
    <subcellularLocation>
        <location evidence="1">Cytoplasm</location>
    </subcellularLocation>
</comment>
<dbReference type="InterPro" id="IPR050055">
    <property type="entry name" value="EF-Tu_GTPase"/>
</dbReference>
<dbReference type="CDD" id="cd04171">
    <property type="entry name" value="SelB"/>
    <property type="match status" value="1"/>
</dbReference>
<dbReference type="CDD" id="cd03696">
    <property type="entry name" value="SelB_II"/>
    <property type="match status" value="1"/>
</dbReference>
<dbReference type="SUPFAM" id="SSF50465">
    <property type="entry name" value="EF-Tu/eEF-1alpha/eIF2-gamma C-terminal domain"/>
    <property type="match status" value="1"/>
</dbReference>
<dbReference type="Pfam" id="PF09106">
    <property type="entry name" value="WHD_2nd_SelB"/>
    <property type="match status" value="1"/>
</dbReference>
<accession>A0A8T7M2T7</accession>
<dbReference type="InterPro" id="IPR015191">
    <property type="entry name" value="SelB_WHD4"/>
</dbReference>
<dbReference type="SUPFAM" id="SSF52540">
    <property type="entry name" value="P-loop containing nucleoside triphosphate hydrolases"/>
    <property type="match status" value="1"/>
</dbReference>
<dbReference type="Proteomes" id="UP000521676">
    <property type="component" value="Unassembled WGS sequence"/>
</dbReference>
<evidence type="ECO:0000256" key="5">
    <source>
        <dbReference type="ARBA" id="ARBA00022917"/>
    </source>
</evidence>
<dbReference type="FunFam" id="3.40.50.300:FF:001064">
    <property type="entry name" value="Selenocysteine-specific translation elongation factor"/>
    <property type="match status" value="1"/>
</dbReference>
<feature type="domain" description="Tr-type G" evidence="9">
    <location>
        <begin position="1"/>
        <end position="174"/>
    </location>
</feature>
<keyword evidence="5" id="KW-0648">Protein biosynthesis</keyword>